<comment type="caution">
    <text evidence="1">The sequence shown here is derived from an EMBL/GenBank/DDBJ whole genome shotgun (WGS) entry which is preliminary data.</text>
</comment>
<proteinExistence type="predicted"/>
<organism evidence="1 2">
    <name type="scientific">Kibdelosporangium philippinense</name>
    <dbReference type="NCBI Taxonomy" id="211113"/>
    <lineage>
        <taxon>Bacteria</taxon>
        <taxon>Bacillati</taxon>
        <taxon>Actinomycetota</taxon>
        <taxon>Actinomycetes</taxon>
        <taxon>Pseudonocardiales</taxon>
        <taxon>Pseudonocardiaceae</taxon>
        <taxon>Kibdelosporangium</taxon>
    </lineage>
</organism>
<gene>
    <name evidence="1" type="ORF">LWC34_48040</name>
</gene>
<reference evidence="1 2" key="1">
    <citation type="submission" date="2021-12" db="EMBL/GenBank/DDBJ databases">
        <title>Genome sequence of Kibdelosporangium philippinense ATCC 49844.</title>
        <authorList>
            <person name="Fedorov E.A."/>
            <person name="Omeragic M."/>
            <person name="Shalygina K.F."/>
            <person name="Maclea K.S."/>
        </authorList>
    </citation>
    <scope>NUCLEOTIDE SEQUENCE [LARGE SCALE GENOMIC DNA]</scope>
    <source>
        <strain evidence="1 2">ATCC 49844</strain>
    </source>
</reference>
<accession>A0ABS8ZVS0</accession>
<dbReference type="RefSeq" id="WP_233732423.1">
    <property type="nucleotide sequence ID" value="NZ_JAJVCN010000004.1"/>
</dbReference>
<name>A0ABS8ZVS0_9PSEU</name>
<evidence type="ECO:0000313" key="1">
    <source>
        <dbReference type="EMBL" id="MCE7010503.1"/>
    </source>
</evidence>
<keyword evidence="2" id="KW-1185">Reference proteome</keyword>
<dbReference type="Proteomes" id="UP001521150">
    <property type="component" value="Unassembled WGS sequence"/>
</dbReference>
<sequence length="77" mass="8700">MSVERLRAVLASFPDGLAYEMSELAYDPSSHVYEWPDALPTDYKRLMEGFGPLVLATVPTPRGDHREHEALARAREL</sequence>
<evidence type="ECO:0000313" key="2">
    <source>
        <dbReference type="Proteomes" id="UP001521150"/>
    </source>
</evidence>
<dbReference type="EMBL" id="JAJVCN010000004">
    <property type="protein sequence ID" value="MCE7010503.1"/>
    <property type="molecule type" value="Genomic_DNA"/>
</dbReference>
<protein>
    <submittedName>
        <fullName evidence="1">Uncharacterized protein</fullName>
    </submittedName>
</protein>